<dbReference type="Proteomes" id="UP000292346">
    <property type="component" value="Unassembled WGS sequence"/>
</dbReference>
<dbReference type="EMBL" id="SJJZ01000005">
    <property type="protein sequence ID" value="TCC02552.1"/>
    <property type="molecule type" value="Genomic_DNA"/>
</dbReference>
<proteinExistence type="predicted"/>
<evidence type="ECO:0000313" key="2">
    <source>
        <dbReference type="EMBL" id="TCC02552.1"/>
    </source>
</evidence>
<feature type="transmembrane region" description="Helical" evidence="1">
    <location>
        <begin position="46"/>
        <end position="65"/>
    </location>
</feature>
<dbReference type="OrthoDB" id="5193039at2"/>
<gene>
    <name evidence="2" type="ORF">E0H45_36540</name>
</gene>
<keyword evidence="1" id="KW-0472">Membrane</keyword>
<protein>
    <submittedName>
        <fullName evidence="2">Uncharacterized protein</fullName>
    </submittedName>
</protein>
<evidence type="ECO:0000256" key="1">
    <source>
        <dbReference type="SAM" id="Phobius"/>
    </source>
</evidence>
<name>A0A4R0H2K3_9ACTN</name>
<keyword evidence="1" id="KW-0812">Transmembrane</keyword>
<dbReference type="AlphaFoldDB" id="A0A4R0H2K3"/>
<sequence length="71" mass="7634">MSEHQDPKPSPPNSGDGWRVLSYLIGGVLVYGGIGFGLDRLFGTEFLLPVGIVLGAGLTILMLHFRYGSRS</sequence>
<accession>A0A4R0H2K3</accession>
<keyword evidence="1" id="KW-1133">Transmembrane helix</keyword>
<feature type="transmembrane region" description="Helical" evidence="1">
    <location>
        <begin position="20"/>
        <end position="39"/>
    </location>
</feature>
<organism evidence="2 3">
    <name type="scientific">Kribbella soli</name>
    <dbReference type="NCBI Taxonomy" id="1124743"/>
    <lineage>
        <taxon>Bacteria</taxon>
        <taxon>Bacillati</taxon>
        <taxon>Actinomycetota</taxon>
        <taxon>Actinomycetes</taxon>
        <taxon>Propionibacteriales</taxon>
        <taxon>Kribbellaceae</taxon>
        <taxon>Kribbella</taxon>
    </lineage>
</organism>
<comment type="caution">
    <text evidence="2">The sequence shown here is derived from an EMBL/GenBank/DDBJ whole genome shotgun (WGS) entry which is preliminary data.</text>
</comment>
<keyword evidence="3" id="KW-1185">Reference proteome</keyword>
<dbReference type="RefSeq" id="WP_130387318.1">
    <property type="nucleotide sequence ID" value="NZ_SJJZ01000005.1"/>
</dbReference>
<reference evidence="2 3" key="1">
    <citation type="submission" date="2019-02" db="EMBL/GenBank/DDBJ databases">
        <title>Kribbella capetownensis sp. nov. and Kribbella speibonae sp. nov., isolated from soil.</title>
        <authorList>
            <person name="Curtis S.M."/>
            <person name="Norton I."/>
            <person name="Everest G.J."/>
            <person name="Meyers P.R."/>
        </authorList>
    </citation>
    <scope>NUCLEOTIDE SEQUENCE [LARGE SCALE GENOMIC DNA]</scope>
    <source>
        <strain evidence="2 3">KCTC 29219</strain>
    </source>
</reference>
<evidence type="ECO:0000313" key="3">
    <source>
        <dbReference type="Proteomes" id="UP000292346"/>
    </source>
</evidence>